<dbReference type="Pfam" id="PF00440">
    <property type="entry name" value="TetR_N"/>
    <property type="match status" value="1"/>
</dbReference>
<keyword evidence="7" id="KW-1185">Reference proteome</keyword>
<keyword evidence="3" id="KW-0804">Transcription</keyword>
<evidence type="ECO:0000259" key="5">
    <source>
        <dbReference type="PROSITE" id="PS50977"/>
    </source>
</evidence>
<evidence type="ECO:0000256" key="4">
    <source>
        <dbReference type="PROSITE-ProRule" id="PRU00335"/>
    </source>
</evidence>
<dbReference type="Pfam" id="PF13305">
    <property type="entry name" value="TetR_C_33"/>
    <property type="match status" value="1"/>
</dbReference>
<sequence>MMSVSAERSPYHHGNLREALLDRAERKLEVAGVQGLSLRELARELGVSHGAPRPHFLDKQALLDALAARGLERLGVALDESLSEAEGSFTDRLEIFAATYVEFATRRPAMLKLIFARKEQPDAVALRAANDRAFAAPKALIATARVTGEIDSDDPDRTAMAVLATLHGLASLVTNGMLGDRKIEAVVSGTIHTLVEGLRPRRRMRHRKRA</sequence>
<dbReference type="PROSITE" id="PS50977">
    <property type="entry name" value="HTH_TETR_2"/>
    <property type="match status" value="1"/>
</dbReference>
<protein>
    <submittedName>
        <fullName evidence="6">TetR/AcrR family transcriptional regulator</fullName>
    </submittedName>
</protein>
<dbReference type="RefSeq" id="WP_344313705.1">
    <property type="nucleotide sequence ID" value="NZ_BAAANY010000027.1"/>
</dbReference>
<dbReference type="EMBL" id="BAAANY010000027">
    <property type="protein sequence ID" value="GAA1703335.1"/>
    <property type="molecule type" value="Genomic_DNA"/>
</dbReference>
<dbReference type="InterPro" id="IPR001647">
    <property type="entry name" value="HTH_TetR"/>
</dbReference>
<dbReference type="PANTHER" id="PTHR30055">
    <property type="entry name" value="HTH-TYPE TRANSCRIPTIONAL REGULATOR RUTR"/>
    <property type="match status" value="1"/>
</dbReference>
<evidence type="ECO:0000313" key="6">
    <source>
        <dbReference type="EMBL" id="GAA1703335.1"/>
    </source>
</evidence>
<dbReference type="SUPFAM" id="SSF46689">
    <property type="entry name" value="Homeodomain-like"/>
    <property type="match status" value="1"/>
</dbReference>
<feature type="DNA-binding region" description="H-T-H motif" evidence="4">
    <location>
        <begin position="37"/>
        <end position="56"/>
    </location>
</feature>
<evidence type="ECO:0000256" key="2">
    <source>
        <dbReference type="ARBA" id="ARBA00023125"/>
    </source>
</evidence>
<gene>
    <name evidence="6" type="ORF">GCM10009765_60840</name>
</gene>
<keyword evidence="2 4" id="KW-0238">DNA-binding</keyword>
<dbReference type="PANTHER" id="PTHR30055:SF220">
    <property type="entry name" value="TETR-FAMILY REGULATORY PROTEIN"/>
    <property type="match status" value="1"/>
</dbReference>
<dbReference type="SUPFAM" id="SSF48498">
    <property type="entry name" value="Tetracyclin repressor-like, C-terminal domain"/>
    <property type="match status" value="1"/>
</dbReference>
<accession>A0ABP4UD52</accession>
<dbReference type="InterPro" id="IPR025996">
    <property type="entry name" value="MT1864/Rv1816-like_C"/>
</dbReference>
<dbReference type="Proteomes" id="UP001500618">
    <property type="component" value="Unassembled WGS sequence"/>
</dbReference>
<dbReference type="InterPro" id="IPR036271">
    <property type="entry name" value="Tet_transcr_reg_TetR-rel_C_sf"/>
</dbReference>
<keyword evidence="1" id="KW-0805">Transcription regulation</keyword>
<evidence type="ECO:0000256" key="1">
    <source>
        <dbReference type="ARBA" id="ARBA00023015"/>
    </source>
</evidence>
<organism evidence="6 7">
    <name type="scientific">Fodinicola feengrottensis</name>
    <dbReference type="NCBI Taxonomy" id="435914"/>
    <lineage>
        <taxon>Bacteria</taxon>
        <taxon>Bacillati</taxon>
        <taxon>Actinomycetota</taxon>
        <taxon>Actinomycetes</taxon>
        <taxon>Mycobacteriales</taxon>
        <taxon>Fodinicola</taxon>
    </lineage>
</organism>
<proteinExistence type="predicted"/>
<evidence type="ECO:0000313" key="7">
    <source>
        <dbReference type="Proteomes" id="UP001500618"/>
    </source>
</evidence>
<dbReference type="InterPro" id="IPR009057">
    <property type="entry name" value="Homeodomain-like_sf"/>
</dbReference>
<dbReference type="Gene3D" id="1.10.357.10">
    <property type="entry name" value="Tetracycline Repressor, domain 2"/>
    <property type="match status" value="1"/>
</dbReference>
<feature type="domain" description="HTH tetR-type" evidence="5">
    <location>
        <begin position="14"/>
        <end position="74"/>
    </location>
</feature>
<dbReference type="InterPro" id="IPR050109">
    <property type="entry name" value="HTH-type_TetR-like_transc_reg"/>
</dbReference>
<comment type="caution">
    <text evidence="6">The sequence shown here is derived from an EMBL/GenBank/DDBJ whole genome shotgun (WGS) entry which is preliminary data.</text>
</comment>
<reference evidence="7" key="1">
    <citation type="journal article" date="2019" name="Int. J. Syst. Evol. Microbiol.">
        <title>The Global Catalogue of Microorganisms (GCM) 10K type strain sequencing project: providing services to taxonomists for standard genome sequencing and annotation.</title>
        <authorList>
            <consortium name="The Broad Institute Genomics Platform"/>
            <consortium name="The Broad Institute Genome Sequencing Center for Infectious Disease"/>
            <person name="Wu L."/>
            <person name="Ma J."/>
        </authorList>
    </citation>
    <scope>NUCLEOTIDE SEQUENCE [LARGE SCALE GENOMIC DNA]</scope>
    <source>
        <strain evidence="7">JCM 14718</strain>
    </source>
</reference>
<name>A0ABP4UD52_9ACTN</name>
<evidence type="ECO:0000256" key="3">
    <source>
        <dbReference type="ARBA" id="ARBA00023163"/>
    </source>
</evidence>